<accession>A0A1Q5PIN9</accession>
<dbReference type="EMBL" id="LVWA01000002">
    <property type="protein sequence ID" value="OKL42083.1"/>
    <property type="molecule type" value="Genomic_DNA"/>
</dbReference>
<proteinExistence type="predicted"/>
<dbReference type="RefSeq" id="WP_083610130.1">
    <property type="nucleotide sequence ID" value="NZ_LVWA01000002.1"/>
</dbReference>
<reference evidence="1 2" key="1">
    <citation type="submission" date="2016-03" db="EMBL/GenBank/DDBJ databases">
        <title>Genome sequence of Pontibacter sp. nov., of the family cytophagaceae, isolated from marine sediment of the Yellow Sea, China.</title>
        <authorList>
            <person name="Zhang G."/>
            <person name="Zhang R."/>
        </authorList>
    </citation>
    <scope>NUCLEOTIDE SEQUENCE [LARGE SCALE GENOMIC DNA]</scope>
    <source>
        <strain evidence="1 2">S10-8</strain>
    </source>
</reference>
<comment type="caution">
    <text evidence="1">The sequence shown here is derived from an EMBL/GenBank/DDBJ whole genome shotgun (WGS) entry which is preliminary data.</text>
</comment>
<dbReference type="AlphaFoldDB" id="A0A1Q5PIN9"/>
<evidence type="ECO:0000313" key="1">
    <source>
        <dbReference type="EMBL" id="OKL42083.1"/>
    </source>
</evidence>
<keyword evidence="2" id="KW-1185">Reference proteome</keyword>
<sequence length="174" mass="19762">MSYTFSTHTHRFAVWTAARAVSRDFIGTESVQKAIEESGLPAMLEQLAECGSLCPATFDSFHKEAVNAMAEQLKALLGPNAHKATYGRVAKIMAIYIKTKFVIPDPICSLSKMAHPPIDAILLKNLSKEHRDLKVAQVRWTKLNEAEYFTLINSLRQRFDLECFWELEQYWLPG</sequence>
<gene>
    <name evidence="1" type="ORF">A3841_08785</name>
</gene>
<dbReference type="Proteomes" id="UP000186551">
    <property type="component" value="Unassembled WGS sequence"/>
</dbReference>
<organism evidence="1 2">
    <name type="scientific">Pontibacter flavimaris</name>
    <dbReference type="NCBI Taxonomy" id="1797110"/>
    <lineage>
        <taxon>Bacteria</taxon>
        <taxon>Pseudomonadati</taxon>
        <taxon>Bacteroidota</taxon>
        <taxon>Cytophagia</taxon>
        <taxon>Cytophagales</taxon>
        <taxon>Hymenobacteraceae</taxon>
        <taxon>Pontibacter</taxon>
    </lineage>
</organism>
<dbReference type="STRING" id="1797110.A3841_08785"/>
<evidence type="ECO:0000313" key="2">
    <source>
        <dbReference type="Proteomes" id="UP000186551"/>
    </source>
</evidence>
<protein>
    <submittedName>
        <fullName evidence="1">Uncharacterized protein</fullName>
    </submittedName>
</protein>
<name>A0A1Q5PIN9_9BACT</name>
<dbReference type="OrthoDB" id="979776at2"/>